<dbReference type="EMBL" id="CAJPDT010000059">
    <property type="protein sequence ID" value="CAF9930935.1"/>
    <property type="molecule type" value="Genomic_DNA"/>
</dbReference>
<dbReference type="InterPro" id="IPR036322">
    <property type="entry name" value="WD40_repeat_dom_sf"/>
</dbReference>
<dbReference type="InterPro" id="IPR001680">
    <property type="entry name" value="WD40_rpt"/>
</dbReference>
<evidence type="ECO:0000313" key="2">
    <source>
        <dbReference type="EMBL" id="CAF9930935.1"/>
    </source>
</evidence>
<gene>
    <name evidence="2" type="ORF">IMSHALPRED_008320</name>
</gene>
<evidence type="ECO:0000256" key="1">
    <source>
        <dbReference type="PROSITE-ProRule" id="PRU00221"/>
    </source>
</evidence>
<reference evidence="2" key="1">
    <citation type="submission" date="2021-03" db="EMBL/GenBank/DDBJ databases">
        <authorList>
            <person name="Tagirdzhanova G."/>
        </authorList>
    </citation>
    <scope>NUCLEOTIDE SEQUENCE</scope>
</reference>
<protein>
    <submittedName>
        <fullName evidence="2">Uncharacterized protein</fullName>
    </submittedName>
</protein>
<sequence>MHSFGLQGTDDRVAPTLLADGKGKRRFHGHRTGGNAVGFSIKLEKRWAVSGGLDGTMRVWDWDRRKKRLRETWRGVSDLTTMQVSPPDSIEQLATPNSTFQPSHTQGLPPGACFQTGSCGSRAPTNSNVKRLDM</sequence>
<dbReference type="OrthoDB" id="5594999at2759"/>
<accession>A0A8H3IWD0</accession>
<dbReference type="Proteomes" id="UP000664534">
    <property type="component" value="Unassembled WGS sequence"/>
</dbReference>
<dbReference type="InterPro" id="IPR015943">
    <property type="entry name" value="WD40/YVTN_repeat-like_dom_sf"/>
</dbReference>
<dbReference type="PROSITE" id="PS50082">
    <property type="entry name" value="WD_REPEATS_2"/>
    <property type="match status" value="1"/>
</dbReference>
<keyword evidence="1" id="KW-0853">WD repeat</keyword>
<proteinExistence type="predicted"/>
<dbReference type="AlphaFoldDB" id="A0A8H3IWD0"/>
<organism evidence="2 3">
    <name type="scientific">Imshaugia aleurites</name>
    <dbReference type="NCBI Taxonomy" id="172621"/>
    <lineage>
        <taxon>Eukaryota</taxon>
        <taxon>Fungi</taxon>
        <taxon>Dikarya</taxon>
        <taxon>Ascomycota</taxon>
        <taxon>Pezizomycotina</taxon>
        <taxon>Lecanoromycetes</taxon>
        <taxon>OSLEUM clade</taxon>
        <taxon>Lecanoromycetidae</taxon>
        <taxon>Lecanorales</taxon>
        <taxon>Lecanorineae</taxon>
        <taxon>Parmeliaceae</taxon>
        <taxon>Imshaugia</taxon>
    </lineage>
</organism>
<dbReference type="SUPFAM" id="SSF50978">
    <property type="entry name" value="WD40 repeat-like"/>
    <property type="match status" value="1"/>
</dbReference>
<keyword evidence="3" id="KW-1185">Reference proteome</keyword>
<name>A0A8H3IWD0_9LECA</name>
<dbReference type="Gene3D" id="2.130.10.10">
    <property type="entry name" value="YVTN repeat-like/Quinoprotein amine dehydrogenase"/>
    <property type="match status" value="1"/>
</dbReference>
<feature type="repeat" description="WD" evidence="1">
    <location>
        <begin position="27"/>
        <end position="61"/>
    </location>
</feature>
<comment type="caution">
    <text evidence="2">The sequence shown here is derived from an EMBL/GenBank/DDBJ whole genome shotgun (WGS) entry which is preliminary data.</text>
</comment>
<evidence type="ECO:0000313" key="3">
    <source>
        <dbReference type="Proteomes" id="UP000664534"/>
    </source>
</evidence>